<sequence>MGSQQESWAVACGDGPGGAAGSPVEQVSRSCQGGRHGAGGADPGGQGRAAEWTALRADHPPQPGSRWRHQSGCNYSEVRLLSSHTHGLLLLQSTAVTRASEVVAHGLSCPAGGIFPDQGSNPCPLRWQADS</sequence>
<dbReference type="EMBL" id="OX596091">
    <property type="protein sequence ID" value="CAN0554761.1"/>
    <property type="molecule type" value="Genomic_DNA"/>
</dbReference>
<gene>
    <name evidence="1" type="ORF">MRATA1EN22A_LOCUS26731</name>
</gene>
<reference evidence="1" key="1">
    <citation type="submission" date="2023-05" db="EMBL/GenBank/DDBJ databases">
        <authorList>
            <consortium name="ELIXIR-Norway"/>
        </authorList>
    </citation>
    <scope>NUCLEOTIDE SEQUENCE</scope>
</reference>
<evidence type="ECO:0000313" key="2">
    <source>
        <dbReference type="Proteomes" id="UP001162501"/>
    </source>
</evidence>
<evidence type="ECO:0000313" key="1">
    <source>
        <dbReference type="EMBL" id="CAN0554761.1"/>
    </source>
</evidence>
<protein>
    <submittedName>
        <fullName evidence="1">Uncharacterized protein</fullName>
    </submittedName>
</protein>
<name>A0AC60A4A2_RANTA</name>
<organism evidence="1 2">
    <name type="scientific">Rangifer tarandus platyrhynchus</name>
    <name type="common">Svalbard reindeer</name>
    <dbReference type="NCBI Taxonomy" id="3082113"/>
    <lineage>
        <taxon>Eukaryota</taxon>
        <taxon>Metazoa</taxon>
        <taxon>Chordata</taxon>
        <taxon>Craniata</taxon>
        <taxon>Vertebrata</taxon>
        <taxon>Euteleostomi</taxon>
        <taxon>Mammalia</taxon>
        <taxon>Eutheria</taxon>
        <taxon>Laurasiatheria</taxon>
        <taxon>Artiodactyla</taxon>
        <taxon>Ruminantia</taxon>
        <taxon>Pecora</taxon>
        <taxon>Cervidae</taxon>
        <taxon>Odocoileinae</taxon>
        <taxon>Rangifer</taxon>
    </lineage>
</organism>
<accession>A0AC60A4A2</accession>
<reference evidence="1" key="2">
    <citation type="submission" date="2025-03" db="EMBL/GenBank/DDBJ databases">
        <authorList>
            <consortium name="ELIXIR-Norway"/>
            <consortium name="Elixir Norway"/>
        </authorList>
    </citation>
    <scope>NUCLEOTIDE SEQUENCE</scope>
</reference>
<proteinExistence type="predicted"/>
<dbReference type="Proteomes" id="UP001162501">
    <property type="component" value="Chromosome 7"/>
</dbReference>